<gene>
    <name evidence="1" type="ORF">DPEC_G00280920</name>
</gene>
<comment type="caution">
    <text evidence="1">The sequence shown here is derived from an EMBL/GenBank/DDBJ whole genome shotgun (WGS) entry which is preliminary data.</text>
</comment>
<name>A0ACC2FMT6_DALPE</name>
<evidence type="ECO:0000313" key="2">
    <source>
        <dbReference type="Proteomes" id="UP001157502"/>
    </source>
</evidence>
<keyword evidence="2" id="KW-1185">Reference proteome</keyword>
<dbReference type="Proteomes" id="UP001157502">
    <property type="component" value="Chromosome 25"/>
</dbReference>
<evidence type="ECO:0000313" key="1">
    <source>
        <dbReference type="EMBL" id="KAJ7992654.1"/>
    </source>
</evidence>
<dbReference type="EMBL" id="CM055752">
    <property type="protein sequence ID" value="KAJ7992654.1"/>
    <property type="molecule type" value="Genomic_DNA"/>
</dbReference>
<protein>
    <submittedName>
        <fullName evidence="1">Uncharacterized protein</fullName>
    </submittedName>
</protein>
<proteinExistence type="predicted"/>
<accession>A0ACC2FMT6</accession>
<reference evidence="1" key="1">
    <citation type="submission" date="2021-05" db="EMBL/GenBank/DDBJ databases">
        <authorList>
            <person name="Pan Q."/>
            <person name="Jouanno E."/>
            <person name="Zahm M."/>
            <person name="Klopp C."/>
            <person name="Cabau C."/>
            <person name="Louis A."/>
            <person name="Berthelot C."/>
            <person name="Parey E."/>
            <person name="Roest Crollius H."/>
            <person name="Montfort J."/>
            <person name="Robinson-Rechavi M."/>
            <person name="Bouchez O."/>
            <person name="Lampietro C."/>
            <person name="Lopez Roques C."/>
            <person name="Donnadieu C."/>
            <person name="Postlethwait J."/>
            <person name="Bobe J."/>
            <person name="Dillon D."/>
            <person name="Chandos A."/>
            <person name="von Hippel F."/>
            <person name="Guiguen Y."/>
        </authorList>
    </citation>
    <scope>NUCLEOTIDE SEQUENCE</scope>
    <source>
        <strain evidence="1">YG-Jan2019</strain>
    </source>
</reference>
<sequence>MVEVVSPHSQFPALTQSSVQYLPYLVSKLVPSSKPLWPLPGPEPPVLVPRNLSQSGFLRGSCCYPQRGGTTTLCCHRHQRCLRKNPSGHLFDMKYYLYLKPNS</sequence>
<organism evidence="1 2">
    <name type="scientific">Dallia pectoralis</name>
    <name type="common">Alaska blackfish</name>
    <dbReference type="NCBI Taxonomy" id="75939"/>
    <lineage>
        <taxon>Eukaryota</taxon>
        <taxon>Metazoa</taxon>
        <taxon>Chordata</taxon>
        <taxon>Craniata</taxon>
        <taxon>Vertebrata</taxon>
        <taxon>Euteleostomi</taxon>
        <taxon>Actinopterygii</taxon>
        <taxon>Neopterygii</taxon>
        <taxon>Teleostei</taxon>
        <taxon>Protacanthopterygii</taxon>
        <taxon>Esociformes</taxon>
        <taxon>Umbridae</taxon>
        <taxon>Dallia</taxon>
    </lineage>
</organism>